<evidence type="ECO:0000313" key="1">
    <source>
        <dbReference type="EMBL" id="CAG9606567.1"/>
    </source>
</evidence>
<evidence type="ECO:0000313" key="2">
    <source>
        <dbReference type="Proteomes" id="UP000789845"/>
    </source>
</evidence>
<dbReference type="Proteomes" id="UP000789845">
    <property type="component" value="Unassembled WGS sequence"/>
</dbReference>
<sequence>MRVDNFLIPEQQSTSQPDIVTFQKGDEMDSLDMILEKQILNSLFGNH</sequence>
<comment type="caution">
    <text evidence="1">The sequence shown here is derived from an EMBL/GenBank/DDBJ whole genome shotgun (WGS) entry which is preliminary data.</text>
</comment>
<reference evidence="1" key="1">
    <citation type="submission" date="2021-10" db="EMBL/GenBank/DDBJ databases">
        <authorList>
            <person name="Criscuolo A."/>
        </authorList>
    </citation>
    <scope>NUCLEOTIDE SEQUENCE</scope>
    <source>
        <strain evidence="1">CIP111885</strain>
    </source>
</reference>
<name>A0A9C7L952_9BACI</name>
<protein>
    <submittedName>
        <fullName evidence="1">Uncharacterized protein</fullName>
    </submittedName>
</protein>
<gene>
    <name evidence="1" type="ORF">NEOCIP111885_00255</name>
</gene>
<organism evidence="1 2">
    <name type="scientific">Pseudoneobacillus rhizosphaerae</name>
    <dbReference type="NCBI Taxonomy" id="2880968"/>
    <lineage>
        <taxon>Bacteria</taxon>
        <taxon>Bacillati</taxon>
        <taxon>Bacillota</taxon>
        <taxon>Bacilli</taxon>
        <taxon>Bacillales</taxon>
        <taxon>Bacillaceae</taxon>
        <taxon>Pseudoneobacillus</taxon>
    </lineage>
</organism>
<dbReference type="EMBL" id="CAKJTG010000001">
    <property type="protein sequence ID" value="CAG9606567.1"/>
    <property type="molecule type" value="Genomic_DNA"/>
</dbReference>
<accession>A0A9C7L952</accession>
<keyword evidence="2" id="KW-1185">Reference proteome</keyword>
<proteinExistence type="predicted"/>
<dbReference type="AlphaFoldDB" id="A0A9C7L952"/>